<dbReference type="VEuPathDB" id="PlasmoDB:PVX_106730"/>
<gene>
    <name evidence="3" type="ORF">PVT01_000101000</name>
</gene>
<dbReference type="VEuPathDB" id="PlasmoDB:PVPAM_000042800"/>
<dbReference type="AlphaFoldDB" id="A0A1G4E8P1"/>
<keyword evidence="2" id="KW-1133">Transmembrane helix</keyword>
<evidence type="ECO:0000313" key="4">
    <source>
        <dbReference type="Proteomes" id="UP000196402"/>
    </source>
</evidence>
<sequence length="389" mass="45937">MSNPAQKALNEIPEIEFYNKLDDDDDAPDNNNIDHYLKNCVECYQSDYIKKYVRQLVRNYENYKVHIRNESHDKYCRFFIYWLYKSKKMKFSELNTHLRNQWNKCIPCVWNQLEDNAYNQIKKCNFKNENISFGVTQVQKALEEICSIKEKLKNDSKENSNIEECSKINEIKQYYLNHILYYIGSISSNSSWKNEYFKVDNTCSLINIYDFLQEKPCPTEVKKSCPEPEVHTTLSPKPEQYCSTESCFNLTELRQKVCPSQSSPIQREVIQPECPTLTCKNVEHICPQLCTKRQDPAPVMEEPQGNSNKNPLLQVPVTVLSSVVGTIFFFLLLYKFTPFRSWFLNRIGSKKTLNHKMRQEMEREYLGAPFQPPYRDEQNSRPRVGYSQN</sequence>
<feature type="transmembrane region" description="Helical" evidence="2">
    <location>
        <begin position="312"/>
        <end position="334"/>
    </location>
</feature>
<organism evidence="3 4">
    <name type="scientific">Plasmodium vivax</name>
    <name type="common">malaria parasite P. vivax</name>
    <dbReference type="NCBI Taxonomy" id="5855"/>
    <lineage>
        <taxon>Eukaryota</taxon>
        <taxon>Sar</taxon>
        <taxon>Alveolata</taxon>
        <taxon>Apicomplexa</taxon>
        <taxon>Aconoidasida</taxon>
        <taxon>Haemosporida</taxon>
        <taxon>Plasmodiidae</taxon>
        <taxon>Plasmodium</taxon>
        <taxon>Plasmodium (Plasmodium)</taxon>
    </lineage>
</organism>
<protein>
    <submittedName>
        <fullName evidence="3">VIR protein</fullName>
    </submittedName>
</protein>
<name>A0A1G4E8P1_PLAVI</name>
<evidence type="ECO:0000313" key="3">
    <source>
        <dbReference type="EMBL" id="SCA83756.1"/>
    </source>
</evidence>
<dbReference type="EMBL" id="FLYH01000334">
    <property type="protein sequence ID" value="SCA83756.1"/>
    <property type="molecule type" value="Genomic_DNA"/>
</dbReference>
<evidence type="ECO:0000256" key="2">
    <source>
        <dbReference type="SAM" id="Phobius"/>
    </source>
</evidence>
<feature type="region of interest" description="Disordered" evidence="1">
    <location>
        <begin position="366"/>
        <end position="389"/>
    </location>
</feature>
<dbReference type="Pfam" id="PF05795">
    <property type="entry name" value="Plasmodium_Vir"/>
    <property type="match status" value="1"/>
</dbReference>
<reference evidence="3 4" key="1">
    <citation type="submission" date="2016-07" db="EMBL/GenBank/DDBJ databases">
        <authorList>
            <consortium name="Pathogen Informatics"/>
        </authorList>
    </citation>
    <scope>NUCLEOTIDE SEQUENCE [LARGE SCALE GENOMIC DNA]</scope>
</reference>
<dbReference type="InterPro" id="IPR008780">
    <property type="entry name" value="Plasmodium_Vir"/>
</dbReference>
<dbReference type="VEuPathDB" id="PlasmoDB:PVW1_110005000"/>
<dbReference type="VEuPathDB" id="PlasmoDB:PVP01_0100700"/>
<accession>A0A1G4E8P1</accession>
<proteinExistence type="predicted"/>
<keyword evidence="2" id="KW-0812">Transmembrane</keyword>
<dbReference type="Proteomes" id="UP000196402">
    <property type="component" value="Unassembled WGS sequence"/>
</dbReference>
<keyword evidence="2" id="KW-0472">Membrane</keyword>
<evidence type="ECO:0000256" key="1">
    <source>
        <dbReference type="SAM" id="MobiDB-lite"/>
    </source>
</evidence>